<name>A0ACC0GLZ5_9ERIC</name>
<evidence type="ECO:0000313" key="2">
    <source>
        <dbReference type="Proteomes" id="UP001060215"/>
    </source>
</evidence>
<accession>A0ACC0GLZ5</accession>
<dbReference type="Proteomes" id="UP001060215">
    <property type="component" value="Chromosome 8"/>
</dbReference>
<comment type="caution">
    <text evidence="1">The sequence shown here is derived from an EMBL/GenBank/DDBJ whole genome shotgun (WGS) entry which is preliminary data.</text>
</comment>
<evidence type="ECO:0000313" key="1">
    <source>
        <dbReference type="EMBL" id="KAI8001483.1"/>
    </source>
</evidence>
<gene>
    <name evidence="1" type="ORF">LOK49_LG09G02347</name>
</gene>
<proteinExistence type="predicted"/>
<sequence>DRGETSEVNFHIVAHSRHEGRAVKRSKGYAFIQYTSQDDALLALESMDHKVWDQTTQ</sequence>
<feature type="non-terminal residue" evidence="1">
    <location>
        <position position="1"/>
    </location>
</feature>
<keyword evidence="2" id="KW-1185">Reference proteome</keyword>
<dbReference type="EMBL" id="CM045765">
    <property type="protein sequence ID" value="KAI8001483.1"/>
    <property type="molecule type" value="Genomic_DNA"/>
</dbReference>
<organism evidence="1 2">
    <name type="scientific">Camellia lanceoleosa</name>
    <dbReference type="NCBI Taxonomy" id="1840588"/>
    <lineage>
        <taxon>Eukaryota</taxon>
        <taxon>Viridiplantae</taxon>
        <taxon>Streptophyta</taxon>
        <taxon>Embryophyta</taxon>
        <taxon>Tracheophyta</taxon>
        <taxon>Spermatophyta</taxon>
        <taxon>Magnoliopsida</taxon>
        <taxon>eudicotyledons</taxon>
        <taxon>Gunneridae</taxon>
        <taxon>Pentapetalae</taxon>
        <taxon>asterids</taxon>
        <taxon>Ericales</taxon>
        <taxon>Theaceae</taxon>
        <taxon>Camellia</taxon>
    </lineage>
</organism>
<reference evidence="1 2" key="1">
    <citation type="journal article" date="2022" name="Plant J.">
        <title>Chromosome-level genome of Camellia lanceoleosa provides a valuable resource for understanding genome evolution and self-incompatibility.</title>
        <authorList>
            <person name="Gong W."/>
            <person name="Xiao S."/>
            <person name="Wang L."/>
            <person name="Liao Z."/>
            <person name="Chang Y."/>
            <person name="Mo W."/>
            <person name="Hu G."/>
            <person name="Li W."/>
            <person name="Zhao G."/>
            <person name="Zhu H."/>
            <person name="Hu X."/>
            <person name="Ji K."/>
            <person name="Xiang X."/>
            <person name="Song Q."/>
            <person name="Yuan D."/>
            <person name="Jin S."/>
            <person name="Zhang L."/>
        </authorList>
    </citation>
    <scope>NUCLEOTIDE SEQUENCE [LARGE SCALE GENOMIC DNA]</scope>
    <source>
        <strain evidence="1">SQ_2022a</strain>
    </source>
</reference>
<protein>
    <submittedName>
        <fullName evidence="1">Uncharacterized protein</fullName>
    </submittedName>
</protein>